<evidence type="ECO:0000313" key="1">
    <source>
        <dbReference type="EMBL" id="ANY77533.1"/>
    </source>
</evidence>
<dbReference type="AlphaFoldDB" id="A0A1B2EC45"/>
<gene>
    <name evidence="1" type="ORF">BB934_04240</name>
</gene>
<sequence>MSEYLYARGQHVTFTAKRFIGPAWTGAFVITKLLPSGGEEPRYEIRSTGEVYSRAALESDLSARFEVFKPTDL</sequence>
<organism evidence="1">
    <name type="scientific">Microvirga ossetica</name>
    <dbReference type="NCBI Taxonomy" id="1882682"/>
    <lineage>
        <taxon>Bacteria</taxon>
        <taxon>Pseudomonadati</taxon>
        <taxon>Pseudomonadota</taxon>
        <taxon>Alphaproteobacteria</taxon>
        <taxon>Hyphomicrobiales</taxon>
        <taxon>Methylobacteriaceae</taxon>
        <taxon>Microvirga</taxon>
    </lineage>
</organism>
<dbReference type="OrthoDB" id="8020021at2"/>
<reference evidence="1" key="1">
    <citation type="submission" date="2016-07" db="EMBL/GenBank/DDBJ databases">
        <title>Microvirga ossetica sp. nov. a new species of rhizobia isolated from root nodules of the legume species Vicia alpestris Steven originated from North Ossetia region in the Caucasus.</title>
        <authorList>
            <person name="Safronova V.I."/>
            <person name="Kuznetsova I.G."/>
            <person name="Sazanova A.L."/>
            <person name="Belimov A."/>
            <person name="Andronov E."/>
            <person name="Osledkin Y.S."/>
            <person name="Onishchuk O.P."/>
            <person name="Kurchak O.N."/>
            <person name="Shaposhnikov A.I."/>
            <person name="Willems A."/>
            <person name="Tikhonovich I.A."/>
        </authorList>
    </citation>
    <scope>NUCLEOTIDE SEQUENCE [LARGE SCALE GENOMIC DNA]</scope>
    <source>
        <strain evidence="1">V5/3M</strain>
    </source>
</reference>
<dbReference type="RefSeq" id="WP_099508517.1">
    <property type="nucleotide sequence ID" value="NZ_CP016616.1"/>
</dbReference>
<dbReference type="KEGG" id="moc:BB934_04240"/>
<dbReference type="EMBL" id="CP016616">
    <property type="protein sequence ID" value="ANY77533.1"/>
    <property type="molecule type" value="Genomic_DNA"/>
</dbReference>
<accession>A0A1B2EC45</accession>
<protein>
    <submittedName>
        <fullName evidence="1">Uncharacterized protein</fullName>
    </submittedName>
</protein>
<name>A0A1B2EC45_9HYPH</name>
<proteinExistence type="predicted"/>